<sequence length="491" mass="55183">MDTSAIGRFHSTVGVLPAESMDVPARGLAQFLRQNLRFKVFLVAISVLEDRWATRSRSSLTSRDLHEARVCYYAARVRQNEFRRNFSQHNTPTQASWMFYLIGVLLFTVGFDGDEAEFFLKECAETVALFRVSKQVIFLEYEEYDPHRTVKVIFPSRQPPSNYKRIPVNDNPVLDFSIKEIVSPAWTDAQRVVEATFLALSRVEGSLLVETDPEGKVIGVQKESVDGLLADMVDSPRDRGHLADCLQGGGRDGFCRSVSPTLCSDEETCGREFSEWSVVMLSASEMERERSVGMSNIFRLPRIALDSNFYGVEDACKLVNEYALDTALRFEPGSATRDKLDDVMERYIRPSVHLLDCALRPANTGWLRRYELTMVELILVHDAISNIMGFLFRLLDEGGDLPGHSVIGDEPDCPQAYGAFRGGCLRGLELLSELLAVYVPENANRVTPSSLQLNLSRALMIGRAWSEVEDQTDFPSFLISNTEQIFLGLGE</sequence>
<dbReference type="EMBL" id="JARKIB010000060">
    <property type="protein sequence ID" value="KAJ7752164.1"/>
    <property type="molecule type" value="Genomic_DNA"/>
</dbReference>
<proteinExistence type="predicted"/>
<keyword evidence="2" id="KW-1185">Reference proteome</keyword>
<organism evidence="1 2">
    <name type="scientific">Mycena metata</name>
    <dbReference type="NCBI Taxonomy" id="1033252"/>
    <lineage>
        <taxon>Eukaryota</taxon>
        <taxon>Fungi</taxon>
        <taxon>Dikarya</taxon>
        <taxon>Basidiomycota</taxon>
        <taxon>Agaricomycotina</taxon>
        <taxon>Agaricomycetes</taxon>
        <taxon>Agaricomycetidae</taxon>
        <taxon>Agaricales</taxon>
        <taxon>Marasmiineae</taxon>
        <taxon>Mycenaceae</taxon>
        <taxon>Mycena</taxon>
    </lineage>
</organism>
<dbReference type="Proteomes" id="UP001215598">
    <property type="component" value="Unassembled WGS sequence"/>
</dbReference>
<accession>A0AAD7IYS4</accession>
<dbReference type="AlphaFoldDB" id="A0AAD7IYS4"/>
<name>A0AAD7IYS4_9AGAR</name>
<gene>
    <name evidence="1" type="ORF">B0H16DRAFT_1460132</name>
</gene>
<reference evidence="1" key="1">
    <citation type="submission" date="2023-03" db="EMBL/GenBank/DDBJ databases">
        <title>Massive genome expansion in bonnet fungi (Mycena s.s.) driven by repeated elements and novel gene families across ecological guilds.</title>
        <authorList>
            <consortium name="Lawrence Berkeley National Laboratory"/>
            <person name="Harder C.B."/>
            <person name="Miyauchi S."/>
            <person name="Viragh M."/>
            <person name="Kuo A."/>
            <person name="Thoen E."/>
            <person name="Andreopoulos B."/>
            <person name="Lu D."/>
            <person name="Skrede I."/>
            <person name="Drula E."/>
            <person name="Henrissat B."/>
            <person name="Morin E."/>
            <person name="Kohler A."/>
            <person name="Barry K."/>
            <person name="LaButti K."/>
            <person name="Morin E."/>
            <person name="Salamov A."/>
            <person name="Lipzen A."/>
            <person name="Mereny Z."/>
            <person name="Hegedus B."/>
            <person name="Baldrian P."/>
            <person name="Stursova M."/>
            <person name="Weitz H."/>
            <person name="Taylor A."/>
            <person name="Grigoriev I.V."/>
            <person name="Nagy L.G."/>
            <person name="Martin F."/>
            <person name="Kauserud H."/>
        </authorList>
    </citation>
    <scope>NUCLEOTIDE SEQUENCE</scope>
    <source>
        <strain evidence="1">CBHHK182m</strain>
    </source>
</reference>
<evidence type="ECO:0000313" key="2">
    <source>
        <dbReference type="Proteomes" id="UP001215598"/>
    </source>
</evidence>
<comment type="caution">
    <text evidence="1">The sequence shown here is derived from an EMBL/GenBank/DDBJ whole genome shotgun (WGS) entry which is preliminary data.</text>
</comment>
<protein>
    <submittedName>
        <fullName evidence="1">Uncharacterized protein</fullName>
    </submittedName>
</protein>
<evidence type="ECO:0000313" key="1">
    <source>
        <dbReference type="EMBL" id="KAJ7752164.1"/>
    </source>
</evidence>